<dbReference type="GO" id="GO:0009755">
    <property type="term" value="P:hormone-mediated signaling pathway"/>
    <property type="evidence" value="ECO:0007669"/>
    <property type="project" value="TreeGrafter"/>
</dbReference>
<dbReference type="GO" id="GO:0005615">
    <property type="term" value="C:extracellular space"/>
    <property type="evidence" value="ECO:0007669"/>
    <property type="project" value="TreeGrafter"/>
</dbReference>
<evidence type="ECO:0000256" key="3">
    <source>
        <dbReference type="ARBA" id="ARBA00015713"/>
    </source>
</evidence>
<dbReference type="GO" id="GO:0051460">
    <property type="term" value="P:negative regulation of corticotropin secretion"/>
    <property type="evidence" value="ECO:0007669"/>
    <property type="project" value="TreeGrafter"/>
</dbReference>
<dbReference type="Pfam" id="PF05428">
    <property type="entry name" value="CRF-BP_N"/>
    <property type="match status" value="1"/>
</dbReference>
<dbReference type="PANTHER" id="PTHR10278:SF0">
    <property type="entry name" value="CORTICOTROPIN-RELEASING FACTOR-BINDING PROTEIN"/>
    <property type="match status" value="1"/>
</dbReference>
<dbReference type="Gene3D" id="2.60.120.290">
    <property type="entry name" value="Spermadhesin, CUB domain"/>
    <property type="match status" value="1"/>
</dbReference>
<comment type="subcellular location">
    <subcellularLocation>
        <location evidence="1">Secreted</location>
    </subcellularLocation>
</comment>
<dbReference type="InterPro" id="IPR056178">
    <property type="entry name" value="CRF-BP_C"/>
</dbReference>
<dbReference type="Proteomes" id="UP000192223">
    <property type="component" value="Unplaced"/>
</dbReference>
<keyword evidence="6" id="KW-1015">Disulfide bond</keyword>
<proteinExistence type="inferred from homology"/>
<comment type="function">
    <text evidence="8">Binds CRF and inactivates it. May prevent inappropriate pituitary-adrenal stimulation in pregnancy.</text>
</comment>
<sequence>MFFSKVFVLVLSYSCLWVLVFGRISLLRLDENYIPNLKPYSELNMLDTEQPHSILPRTRPKRNEDHIISDCLYMTSEEGNFFYKSLNNEETVCGIYMFTEPDQRIEIHFNYFDVPCEIGGLVAFIDGWEMNGEIFPSKMDDSRPMRQRFAEFCGEKKIKQIFVSSQNVAFLQYRIPGPGKGFSFTTRFIKNPAPCNIFLQDEEDVITLRNYGNRTNCSVSAMFPAEIHILALSVGVVPTTGRRYSFETGSLYKCKKRGLSDYVEIGGSSGLDNSNLYLADSVCGMDSKPAKFSEMIGCGTTTVRLVSSGIFDNSVTVALRRLDEERISNGFFSVLCPMEENKK</sequence>
<evidence type="ECO:0000256" key="1">
    <source>
        <dbReference type="ARBA" id="ARBA00004613"/>
    </source>
</evidence>
<protein>
    <recommendedName>
        <fullName evidence="3">Corticotropin-releasing factor-binding protein</fullName>
    </recommendedName>
    <alternativeName>
        <fullName evidence="9">Corticotropin-releasing hormone-binding protein</fullName>
    </alternativeName>
</protein>
<keyword evidence="12" id="KW-1185">Reference proteome</keyword>
<dbReference type="RefSeq" id="XP_018332405.1">
    <property type="nucleotide sequence ID" value="XM_018476903.1"/>
</dbReference>
<dbReference type="Pfam" id="PF23541">
    <property type="entry name" value="CRF-BP_C"/>
    <property type="match status" value="1"/>
</dbReference>
<evidence type="ECO:0000313" key="13">
    <source>
        <dbReference type="RefSeq" id="XP_018332405.1"/>
    </source>
</evidence>
<feature type="domain" description="Corticotropin-releasing factor binding protein C-terminal" evidence="11">
    <location>
        <begin position="212"/>
        <end position="326"/>
    </location>
</feature>
<evidence type="ECO:0000259" key="11">
    <source>
        <dbReference type="Pfam" id="PF23541"/>
    </source>
</evidence>
<keyword evidence="4" id="KW-0964">Secreted</keyword>
<evidence type="ECO:0000256" key="4">
    <source>
        <dbReference type="ARBA" id="ARBA00022525"/>
    </source>
</evidence>
<accession>A0A1W4XJ62</accession>
<dbReference type="GO" id="GO:0051424">
    <property type="term" value="F:corticotropin-releasing hormone binding"/>
    <property type="evidence" value="ECO:0007669"/>
    <property type="project" value="InterPro"/>
</dbReference>
<keyword evidence="7" id="KW-0325">Glycoprotein</keyword>
<name>A0A1W4XJ62_AGRPL</name>
<dbReference type="InterPro" id="IPR035914">
    <property type="entry name" value="Sperma_CUB_dom_sf"/>
</dbReference>
<dbReference type="InterPro" id="IPR008435">
    <property type="entry name" value="CRF-bd"/>
</dbReference>
<dbReference type="InParanoid" id="A0A1W4XJ62"/>
<comment type="similarity">
    <text evidence="2">Belongs to the CRF-binding protein family.</text>
</comment>
<evidence type="ECO:0000256" key="6">
    <source>
        <dbReference type="ARBA" id="ARBA00023157"/>
    </source>
</evidence>
<evidence type="ECO:0000256" key="8">
    <source>
        <dbReference type="ARBA" id="ARBA00024997"/>
    </source>
</evidence>
<keyword evidence="5" id="KW-0732">Signal</keyword>
<feature type="domain" description="Corticotropin-releasing factor binding protein N-terminal" evidence="10">
    <location>
        <begin position="70"/>
        <end position="187"/>
    </location>
</feature>
<organism evidence="12 13">
    <name type="scientific">Agrilus planipennis</name>
    <name type="common">Emerald ash borer</name>
    <name type="synonym">Agrilus marcopoli</name>
    <dbReference type="NCBI Taxonomy" id="224129"/>
    <lineage>
        <taxon>Eukaryota</taxon>
        <taxon>Metazoa</taxon>
        <taxon>Ecdysozoa</taxon>
        <taxon>Arthropoda</taxon>
        <taxon>Hexapoda</taxon>
        <taxon>Insecta</taxon>
        <taxon>Pterygota</taxon>
        <taxon>Neoptera</taxon>
        <taxon>Endopterygota</taxon>
        <taxon>Coleoptera</taxon>
        <taxon>Polyphaga</taxon>
        <taxon>Elateriformia</taxon>
        <taxon>Buprestoidea</taxon>
        <taxon>Buprestidae</taxon>
        <taxon>Agrilinae</taxon>
        <taxon>Agrilus</taxon>
    </lineage>
</organism>
<dbReference type="FunCoup" id="A0A1W4XJ62">
    <property type="interactions" value="55"/>
</dbReference>
<gene>
    <name evidence="13" type="primary">LOC108741929</name>
</gene>
<evidence type="ECO:0000256" key="2">
    <source>
        <dbReference type="ARBA" id="ARBA00008313"/>
    </source>
</evidence>
<evidence type="ECO:0000256" key="9">
    <source>
        <dbReference type="ARBA" id="ARBA00033162"/>
    </source>
</evidence>
<evidence type="ECO:0000256" key="7">
    <source>
        <dbReference type="ARBA" id="ARBA00023180"/>
    </source>
</evidence>
<evidence type="ECO:0000259" key="10">
    <source>
        <dbReference type="Pfam" id="PF05428"/>
    </source>
</evidence>
<dbReference type="SUPFAM" id="SSF49854">
    <property type="entry name" value="Spermadhesin, CUB domain"/>
    <property type="match status" value="1"/>
</dbReference>
<dbReference type="OrthoDB" id="10056927at2759"/>
<reference evidence="13" key="1">
    <citation type="submission" date="2025-08" db="UniProtKB">
        <authorList>
            <consortium name="RefSeq"/>
        </authorList>
    </citation>
    <scope>IDENTIFICATION</scope>
    <source>
        <tissue evidence="13">Entire body</tissue>
    </source>
</reference>
<evidence type="ECO:0000313" key="12">
    <source>
        <dbReference type="Proteomes" id="UP000192223"/>
    </source>
</evidence>
<dbReference type="GeneID" id="108741929"/>
<dbReference type="KEGG" id="apln:108741929"/>
<dbReference type="PANTHER" id="PTHR10278">
    <property type="entry name" value="CORTICOTROPIN-RELEASING FACTOR-BINDING PROTEIN"/>
    <property type="match status" value="1"/>
</dbReference>
<dbReference type="InterPro" id="IPR056177">
    <property type="entry name" value="CRF-BP_N"/>
</dbReference>
<dbReference type="AlphaFoldDB" id="A0A1W4XJ62"/>
<evidence type="ECO:0000256" key="5">
    <source>
        <dbReference type="ARBA" id="ARBA00022729"/>
    </source>
</evidence>